<dbReference type="Proteomes" id="UP000198251">
    <property type="component" value="Chromosome I"/>
</dbReference>
<evidence type="ECO:0000256" key="1">
    <source>
        <dbReference type="ARBA" id="ARBA00007118"/>
    </source>
</evidence>
<comment type="similarity">
    <text evidence="1">Belongs to the nitroreductase family.</text>
</comment>
<dbReference type="GeneID" id="95805611"/>
<dbReference type="PANTHER" id="PTHR43673">
    <property type="entry name" value="NAD(P)H NITROREDUCTASE YDGI-RELATED"/>
    <property type="match status" value="1"/>
</dbReference>
<dbReference type="PANTHER" id="PTHR43673:SF10">
    <property type="entry name" value="NADH DEHYDROGENASE_NAD(P)H NITROREDUCTASE XCC3605-RELATED"/>
    <property type="match status" value="1"/>
</dbReference>
<gene>
    <name evidence="4" type="ORF">GA0070610_5973</name>
</gene>
<proteinExistence type="inferred from homology"/>
<name>A0A1C5GIH3_MICEH</name>
<evidence type="ECO:0000256" key="2">
    <source>
        <dbReference type="ARBA" id="ARBA00023002"/>
    </source>
</evidence>
<dbReference type="InterPro" id="IPR029479">
    <property type="entry name" value="Nitroreductase"/>
</dbReference>
<dbReference type="Gene3D" id="3.40.109.10">
    <property type="entry name" value="NADH Oxidase"/>
    <property type="match status" value="1"/>
</dbReference>
<reference evidence="4 5" key="1">
    <citation type="submission" date="2016-06" db="EMBL/GenBank/DDBJ databases">
        <authorList>
            <person name="Kjaerup R.B."/>
            <person name="Dalgaard T.S."/>
            <person name="Juul-Madsen H.R."/>
        </authorList>
    </citation>
    <scope>NUCLEOTIDE SEQUENCE [LARGE SCALE GENOMIC DNA]</scope>
    <source>
        <strain evidence="4 5">DSM 43913</strain>
    </source>
</reference>
<accession>A0A1C5GIH3</accession>
<organism evidence="4 5">
    <name type="scientific">Micromonospora echinofusca</name>
    <dbReference type="NCBI Taxonomy" id="47858"/>
    <lineage>
        <taxon>Bacteria</taxon>
        <taxon>Bacillati</taxon>
        <taxon>Actinomycetota</taxon>
        <taxon>Actinomycetes</taxon>
        <taxon>Micromonosporales</taxon>
        <taxon>Micromonosporaceae</taxon>
        <taxon>Micromonospora</taxon>
    </lineage>
</organism>
<dbReference type="Pfam" id="PF00881">
    <property type="entry name" value="Nitroreductase"/>
    <property type="match status" value="1"/>
</dbReference>
<dbReference type="CDD" id="cd02138">
    <property type="entry name" value="TdsD-like"/>
    <property type="match status" value="1"/>
</dbReference>
<dbReference type="SUPFAM" id="SSF55469">
    <property type="entry name" value="FMN-dependent nitroreductase-like"/>
    <property type="match status" value="1"/>
</dbReference>
<dbReference type="GO" id="GO:0016491">
    <property type="term" value="F:oxidoreductase activity"/>
    <property type="evidence" value="ECO:0007669"/>
    <property type="project" value="UniProtKB-KW"/>
</dbReference>
<protein>
    <submittedName>
        <fullName evidence="4">Nitroreductase family protein</fullName>
    </submittedName>
</protein>
<sequence>MVDLTPLLAFRWSPRSFDPVAELSRQDAAALLEAARWAPSAGNAQPWRFALGHRDDETFKRILVNLPEPDQRWAQRAAALLLGAHRTGPAGHAYDLGQAVAHLTVQATALGLHVRQLHEFDHAGLAADLDLPADVRPHVVAAVGQLGDPLSLPADLLRSETGLRRRLPLADLLLTSEPAKCVS</sequence>
<dbReference type="InterPro" id="IPR000415">
    <property type="entry name" value="Nitroreductase-like"/>
</dbReference>
<evidence type="ECO:0000259" key="3">
    <source>
        <dbReference type="Pfam" id="PF00881"/>
    </source>
</evidence>
<dbReference type="AlphaFoldDB" id="A0A1C5GIH3"/>
<keyword evidence="5" id="KW-1185">Reference proteome</keyword>
<keyword evidence="2" id="KW-0560">Oxidoreductase</keyword>
<dbReference type="EMBL" id="LT607733">
    <property type="protein sequence ID" value="SCG19588.1"/>
    <property type="molecule type" value="Genomic_DNA"/>
</dbReference>
<evidence type="ECO:0000313" key="5">
    <source>
        <dbReference type="Proteomes" id="UP000198251"/>
    </source>
</evidence>
<feature type="domain" description="Nitroreductase" evidence="3">
    <location>
        <begin position="9"/>
        <end position="57"/>
    </location>
</feature>
<evidence type="ECO:0000313" key="4">
    <source>
        <dbReference type="EMBL" id="SCG19588.1"/>
    </source>
</evidence>
<dbReference type="RefSeq" id="WP_089003024.1">
    <property type="nucleotide sequence ID" value="NZ_JBFAAC010000015.1"/>
</dbReference>